<keyword evidence="6" id="KW-1185">Reference proteome</keyword>
<feature type="region of interest" description="Disordered" evidence="4">
    <location>
        <begin position="293"/>
        <end position="312"/>
    </location>
</feature>
<gene>
    <name evidence="5" type="ORF">V6N11_075939</name>
</gene>
<keyword evidence="2 3" id="KW-0175">Coiled coil</keyword>
<evidence type="ECO:0000256" key="3">
    <source>
        <dbReference type="SAM" id="Coils"/>
    </source>
</evidence>
<evidence type="ECO:0000313" key="6">
    <source>
        <dbReference type="Proteomes" id="UP001396334"/>
    </source>
</evidence>
<dbReference type="InterPro" id="IPR008545">
    <property type="entry name" value="Web"/>
</dbReference>
<feature type="compositionally biased region" description="Acidic residues" evidence="4">
    <location>
        <begin position="258"/>
        <end position="267"/>
    </location>
</feature>
<evidence type="ECO:0000313" key="5">
    <source>
        <dbReference type="EMBL" id="KAK8995675.1"/>
    </source>
</evidence>
<feature type="region of interest" description="Disordered" evidence="4">
    <location>
        <begin position="1"/>
        <end position="26"/>
    </location>
</feature>
<proteinExistence type="inferred from homology"/>
<protein>
    <submittedName>
        <fullName evidence="5">Uncharacterized protein</fullName>
    </submittedName>
</protein>
<dbReference type="PANTHER" id="PTHR32054:SF70">
    <property type="entry name" value="OS07G0620100 PROTEIN"/>
    <property type="match status" value="1"/>
</dbReference>
<feature type="coiled-coil region" evidence="3">
    <location>
        <begin position="108"/>
        <end position="145"/>
    </location>
</feature>
<evidence type="ECO:0000256" key="2">
    <source>
        <dbReference type="ARBA" id="ARBA00023054"/>
    </source>
</evidence>
<feature type="region of interest" description="Disordered" evidence="4">
    <location>
        <begin position="230"/>
        <end position="269"/>
    </location>
</feature>
<dbReference type="Proteomes" id="UP001396334">
    <property type="component" value="Unassembled WGS sequence"/>
</dbReference>
<feature type="compositionally biased region" description="Polar residues" evidence="4">
    <location>
        <begin position="1"/>
        <end position="11"/>
    </location>
</feature>
<comment type="caution">
    <text evidence="5">The sequence shown here is derived from an EMBL/GenBank/DDBJ whole genome shotgun (WGS) entry which is preliminary data.</text>
</comment>
<dbReference type="EMBL" id="JBBPBN010000045">
    <property type="protein sequence ID" value="KAK8995675.1"/>
    <property type="molecule type" value="Genomic_DNA"/>
</dbReference>
<evidence type="ECO:0000256" key="4">
    <source>
        <dbReference type="SAM" id="MobiDB-lite"/>
    </source>
</evidence>
<organism evidence="5 6">
    <name type="scientific">Hibiscus sabdariffa</name>
    <name type="common">roselle</name>
    <dbReference type="NCBI Taxonomy" id="183260"/>
    <lineage>
        <taxon>Eukaryota</taxon>
        <taxon>Viridiplantae</taxon>
        <taxon>Streptophyta</taxon>
        <taxon>Embryophyta</taxon>
        <taxon>Tracheophyta</taxon>
        <taxon>Spermatophyta</taxon>
        <taxon>Magnoliopsida</taxon>
        <taxon>eudicotyledons</taxon>
        <taxon>Gunneridae</taxon>
        <taxon>Pentapetalae</taxon>
        <taxon>rosids</taxon>
        <taxon>malvids</taxon>
        <taxon>Malvales</taxon>
        <taxon>Malvaceae</taxon>
        <taxon>Malvoideae</taxon>
        <taxon>Hibiscus</taxon>
    </lineage>
</organism>
<name>A0ABR2Q4S7_9ROSI</name>
<evidence type="ECO:0000256" key="1">
    <source>
        <dbReference type="ARBA" id="ARBA00005485"/>
    </source>
</evidence>
<sequence>MESLDGENTGNHLDKPRDSDEGSDNTLEAKIAELRKAKEQLKRAKDEATDSWLDSKPLIDELERLKSELIITQNQNSISNDMISEHESKLDTIVKGIRAKREEELRAVKTINEMNRVLEQTRKELEQLKADKDDERRTRSKLKNTLRLRRQTLRTLQFTLRAVRIESEAFRESATKAIQCIDHPESDHSPVELTQEDYYALKRRAKEETSLATWRVSVAMEQRATAEAAQNSALKRLKETRPDKKSQRINGNGKMVEVEETEQEEAGSQDLTKLDVDEVPNKDFALPKARAKEINQNKQGKPQLMSKSKSRRNTVLKVKKKIPILARIKFFLVSIKGMFR</sequence>
<feature type="compositionally biased region" description="Basic and acidic residues" evidence="4">
    <location>
        <begin position="236"/>
        <end position="246"/>
    </location>
</feature>
<dbReference type="PANTHER" id="PTHR32054">
    <property type="entry name" value="HEAVY CHAIN, PUTATIVE, EXPRESSED-RELATED-RELATED"/>
    <property type="match status" value="1"/>
</dbReference>
<reference evidence="5 6" key="1">
    <citation type="journal article" date="2024" name="G3 (Bethesda)">
        <title>Genome assembly of Hibiscus sabdariffa L. provides insights into metabolisms of medicinal natural products.</title>
        <authorList>
            <person name="Kim T."/>
        </authorList>
    </citation>
    <scope>NUCLEOTIDE SEQUENCE [LARGE SCALE GENOMIC DNA]</scope>
    <source>
        <strain evidence="5">TK-2024</strain>
        <tissue evidence="5">Old leaves</tissue>
    </source>
</reference>
<accession>A0ABR2Q4S7</accession>
<dbReference type="Pfam" id="PF05701">
    <property type="entry name" value="WEMBL"/>
    <property type="match status" value="1"/>
</dbReference>
<comment type="similarity">
    <text evidence="1">Belongs to the WEB family.</text>
</comment>